<dbReference type="KEGG" id="tot:TOT_040000757"/>
<accession>J7M4P9</accession>
<organism evidence="2 3">
    <name type="scientific">Theileria orientalis strain Shintoku</name>
    <dbReference type="NCBI Taxonomy" id="869250"/>
    <lineage>
        <taxon>Eukaryota</taxon>
        <taxon>Sar</taxon>
        <taxon>Alveolata</taxon>
        <taxon>Apicomplexa</taxon>
        <taxon>Aconoidasida</taxon>
        <taxon>Piroplasmida</taxon>
        <taxon>Theileriidae</taxon>
        <taxon>Theileria</taxon>
    </lineage>
</organism>
<gene>
    <name evidence="2" type="ORF">TOT_040000757</name>
</gene>
<dbReference type="AlphaFoldDB" id="J7M4P9"/>
<feature type="region of interest" description="Disordered" evidence="1">
    <location>
        <begin position="1"/>
        <end position="36"/>
    </location>
</feature>
<sequence length="59" mass="6640">MVVNKDEDFDDDDNEFLVDSDDSLDNQKPGQSQRARQKLVGNVTFKKSLLKYGTFSPSG</sequence>
<evidence type="ECO:0000313" key="2">
    <source>
        <dbReference type="EMBL" id="BAM42390.1"/>
    </source>
</evidence>
<dbReference type="VEuPathDB" id="PiroplasmaDB:TOT_040000757"/>
<dbReference type="EMBL" id="AP011949">
    <property type="protein sequence ID" value="BAM42390.1"/>
    <property type="molecule type" value="Genomic_DNA"/>
</dbReference>
<dbReference type="RefSeq" id="XP_009692691.1">
    <property type="nucleotide sequence ID" value="XM_009694396.1"/>
</dbReference>
<keyword evidence="3" id="KW-1185">Reference proteome</keyword>
<name>J7M4P9_THEOR</name>
<evidence type="ECO:0000256" key="1">
    <source>
        <dbReference type="SAM" id="MobiDB-lite"/>
    </source>
</evidence>
<reference evidence="2 3" key="1">
    <citation type="journal article" date="2012" name="MBio">
        <title>Comparative genome analysis of three eukaryotic parasites with differing abilities to transform leukocytes reveals key mediators of Theileria-induced leukocyte transformation.</title>
        <authorList>
            <person name="Hayashida K."/>
            <person name="Hara Y."/>
            <person name="Abe T."/>
            <person name="Yamasaki C."/>
            <person name="Toyoda A."/>
            <person name="Kosuge T."/>
            <person name="Suzuki Y."/>
            <person name="Sato Y."/>
            <person name="Kawashima S."/>
            <person name="Katayama T."/>
            <person name="Wakaguri H."/>
            <person name="Inoue N."/>
            <person name="Homma K."/>
            <person name="Tada-Umezaki M."/>
            <person name="Yagi Y."/>
            <person name="Fujii Y."/>
            <person name="Habara T."/>
            <person name="Kanehisa M."/>
            <person name="Watanabe H."/>
            <person name="Ito K."/>
            <person name="Gojobori T."/>
            <person name="Sugawara H."/>
            <person name="Imanishi T."/>
            <person name="Weir W."/>
            <person name="Gardner M."/>
            <person name="Pain A."/>
            <person name="Shiels B."/>
            <person name="Hattori M."/>
            <person name="Nene V."/>
            <person name="Sugimoto C."/>
        </authorList>
    </citation>
    <scope>NUCLEOTIDE SEQUENCE [LARGE SCALE GENOMIC DNA]</scope>
    <source>
        <strain evidence="2 3">Shintoku</strain>
    </source>
</reference>
<evidence type="ECO:0000313" key="3">
    <source>
        <dbReference type="Proteomes" id="UP000003786"/>
    </source>
</evidence>
<dbReference type="Proteomes" id="UP000003786">
    <property type="component" value="Chromosome 4"/>
</dbReference>
<protein>
    <submittedName>
        <fullName evidence="2">Uncharacterized protein</fullName>
    </submittedName>
</protein>
<proteinExistence type="predicted"/>
<dbReference type="GeneID" id="20716800"/>
<feature type="compositionally biased region" description="Acidic residues" evidence="1">
    <location>
        <begin position="7"/>
        <end position="24"/>
    </location>
</feature>